<reference evidence="1 2" key="1">
    <citation type="submission" date="2019-04" db="EMBL/GenBank/DDBJ databases">
        <title>Comparative genomics and transcriptomics to analyze fruiting body development in filamentous ascomycetes.</title>
        <authorList>
            <consortium name="DOE Joint Genome Institute"/>
            <person name="Lutkenhaus R."/>
            <person name="Traeger S."/>
            <person name="Breuer J."/>
            <person name="Kuo A."/>
            <person name="Lipzen A."/>
            <person name="Pangilinan J."/>
            <person name="Dilworth D."/>
            <person name="Sandor L."/>
            <person name="Poggeler S."/>
            <person name="Barry K."/>
            <person name="Grigoriev I.V."/>
            <person name="Nowrousian M."/>
        </authorList>
    </citation>
    <scope>NUCLEOTIDE SEQUENCE [LARGE SCALE GENOMIC DNA]</scope>
    <source>
        <strain evidence="1 2">CBS 389.68</strain>
    </source>
</reference>
<organism evidence="1 2">
    <name type="scientific">Ascodesmis nigricans</name>
    <dbReference type="NCBI Taxonomy" id="341454"/>
    <lineage>
        <taxon>Eukaryota</taxon>
        <taxon>Fungi</taxon>
        <taxon>Dikarya</taxon>
        <taxon>Ascomycota</taxon>
        <taxon>Pezizomycotina</taxon>
        <taxon>Pezizomycetes</taxon>
        <taxon>Pezizales</taxon>
        <taxon>Ascodesmidaceae</taxon>
        <taxon>Ascodesmis</taxon>
    </lineage>
</organism>
<accession>A0A4S2MYZ9</accession>
<dbReference type="EMBL" id="ML220116">
    <property type="protein sequence ID" value="TGZ82019.1"/>
    <property type="molecule type" value="Genomic_DNA"/>
</dbReference>
<proteinExistence type="predicted"/>
<gene>
    <name evidence="1" type="ORF">EX30DRAFT_212917</name>
</gene>
<name>A0A4S2MYZ9_9PEZI</name>
<protein>
    <submittedName>
        <fullName evidence="1">Uncharacterized protein</fullName>
    </submittedName>
</protein>
<evidence type="ECO:0000313" key="1">
    <source>
        <dbReference type="EMBL" id="TGZ82019.1"/>
    </source>
</evidence>
<evidence type="ECO:0000313" key="2">
    <source>
        <dbReference type="Proteomes" id="UP000298138"/>
    </source>
</evidence>
<dbReference type="InParanoid" id="A0A4S2MYZ9"/>
<sequence length="163" mass="18254">MGHLKMMGSVCFFKHGLPIDDGFSCLYFPGFRAYRVRLSVQSRWPVDSVFGQTGSSLDRQARVWTDRLESGVSVDELATQAWLFPVCREPSEPACTPLSVLLCALLLLWLSVMVMGDACNDVDRWRTPNSRKPQTLQIADWSTNVCSRRPATILSLTALKVSL</sequence>
<dbReference type="Proteomes" id="UP000298138">
    <property type="component" value="Unassembled WGS sequence"/>
</dbReference>
<keyword evidence="2" id="KW-1185">Reference proteome</keyword>
<dbReference type="AlphaFoldDB" id="A0A4S2MYZ9"/>